<evidence type="ECO:0000313" key="1">
    <source>
        <dbReference type="EMBL" id="AWV47330.1"/>
    </source>
</evidence>
<gene>
    <name evidence="1" type="ORF">DIJ64_02170</name>
</gene>
<evidence type="ECO:0000313" key="2">
    <source>
        <dbReference type="Proteomes" id="UP000249682"/>
    </source>
</evidence>
<reference evidence="1 2" key="1">
    <citation type="submission" date="2018-05" db="EMBL/GenBank/DDBJ databases">
        <title>Evolution of small genomes with special reference to Mycobacterium leprae.</title>
        <authorList>
            <person name="Mohanty P.S."/>
            <person name="Bansal A.K."/>
            <person name="Gupta U.D."/>
            <person name="Naaz F."/>
            <person name="Dwivedi V.D."/>
            <person name="Singh H."/>
            <person name="Gupta G."/>
            <person name="Sharma S."/>
            <person name="Arora M."/>
        </authorList>
    </citation>
    <scope>NUCLEOTIDE SEQUENCE [LARGE SCALE GENOMIC DNA]</scope>
    <source>
        <strain evidence="1 2">MRHRU-235-G</strain>
    </source>
</reference>
<accession>A0AAD0P4H5</accession>
<protein>
    <submittedName>
        <fullName evidence="1">Uncharacterized protein</fullName>
    </submittedName>
</protein>
<dbReference type="AlphaFoldDB" id="A0AAD0P4H5"/>
<dbReference type="Proteomes" id="UP000249682">
    <property type="component" value="Chromosome"/>
</dbReference>
<dbReference type="EMBL" id="CP029543">
    <property type="protein sequence ID" value="AWV47330.1"/>
    <property type="molecule type" value="Genomic_DNA"/>
</dbReference>
<organism evidence="1 2">
    <name type="scientific">Mycobacterium leprae</name>
    <dbReference type="NCBI Taxonomy" id="1769"/>
    <lineage>
        <taxon>Bacteria</taxon>
        <taxon>Bacillati</taxon>
        <taxon>Actinomycetota</taxon>
        <taxon>Actinomycetes</taxon>
        <taxon>Mycobacteriales</taxon>
        <taxon>Mycobacteriaceae</taxon>
        <taxon>Mycobacterium</taxon>
    </lineage>
</organism>
<proteinExistence type="predicted"/>
<name>A0AAD0P4H5_MYCLR</name>
<sequence length="67" mass="7553">MYPFGGLTFQFGSASEGGFLTDEMRFIQSYSRFHLCVIECVADIADRVDDPGLAQYFSEWVNAIAVY</sequence>